<keyword evidence="1" id="KW-0677">Repeat</keyword>
<dbReference type="GO" id="GO:0032012">
    <property type="term" value="P:regulation of ARF protein signal transduction"/>
    <property type="evidence" value="ECO:0007669"/>
    <property type="project" value="InterPro"/>
</dbReference>
<dbReference type="Gene3D" id="1.10.220.20">
    <property type="match status" value="1"/>
</dbReference>
<dbReference type="InterPro" id="IPR002110">
    <property type="entry name" value="Ankyrin_rpt"/>
</dbReference>
<dbReference type="PROSITE" id="PS50297">
    <property type="entry name" value="ANK_REP_REGION"/>
    <property type="match status" value="2"/>
</dbReference>
<dbReference type="PANTHER" id="PTHR24171">
    <property type="entry name" value="ANKYRIN REPEAT DOMAIN-CONTAINING PROTEIN 39-RELATED"/>
    <property type="match status" value="1"/>
</dbReference>
<dbReference type="AlphaFoldDB" id="A0A7S0A3L4"/>
<dbReference type="SMART" id="SM00248">
    <property type="entry name" value="ANK"/>
    <property type="match status" value="2"/>
</dbReference>
<dbReference type="Pfam" id="PF01369">
    <property type="entry name" value="Sec7"/>
    <property type="match status" value="1"/>
</dbReference>
<dbReference type="InterPro" id="IPR023394">
    <property type="entry name" value="Sec7_C_sf"/>
</dbReference>
<dbReference type="Gene3D" id="1.25.40.20">
    <property type="entry name" value="Ankyrin repeat-containing domain"/>
    <property type="match status" value="1"/>
</dbReference>
<feature type="repeat" description="ANK" evidence="3">
    <location>
        <begin position="114"/>
        <end position="146"/>
    </location>
</feature>
<dbReference type="PROSITE" id="PS50088">
    <property type="entry name" value="ANK_REPEAT"/>
    <property type="match status" value="2"/>
</dbReference>
<name>A0A7S0A3L4_9DINO</name>
<dbReference type="InterPro" id="IPR000904">
    <property type="entry name" value="Sec7_dom"/>
</dbReference>
<evidence type="ECO:0000256" key="1">
    <source>
        <dbReference type="ARBA" id="ARBA00022737"/>
    </source>
</evidence>
<proteinExistence type="predicted"/>
<dbReference type="SMART" id="SM00222">
    <property type="entry name" value="Sec7"/>
    <property type="match status" value="1"/>
</dbReference>
<evidence type="ECO:0000256" key="2">
    <source>
        <dbReference type="ARBA" id="ARBA00023043"/>
    </source>
</evidence>
<sequence length="721" mass="78161">MGNRAGAFCGGSVCPKAGQGGDNEIFDDSNTCDPAGAVFQETLEDLNEVDRLLLTFASSSNLVVVRWVFRLGANFDACDTNGTTALHAACRSGSLAVVRELIRRDLPLNATDVAGWTPLHVAFFMGRRSVAVWLMQSGADLAPRNLKGLAPSDLCSDVWLREAIGSCAAHRRTRGAELPWSFGDGCELGEDIKVSARLRFEPFFVPRAAVMKEQCKTSALMDLGVEIFNQRPGQGLAFLVATGAVRDFPVELSSFLLENRVSPVQVGEFLGENFSLSQTLRLEYINSVRMTGTGVVSCLAKVFKGFHLPSDLHKIDRLVDGIAQIWWRQHEQLKELRMTSDYACDEDDGGEVEGLSLMANLVAYDVLHQLMLSTILLHWNLYTPLPPSERVTPTQWLEMNDDLADTNRGDVNDAGGKMMKHIQIMIYNSISHSFLPQLQIWSNRNVGGGNPPTREATLEVRPEAEVSAADGEIEGWALVVGGNLPTLAGSSGTVTYRHIRTILSEATSTTLSLASPVTSRSSRPCVEPQAPDHDAVGAGLLPSVTYRHPGFATAGQVSSLADSSGQDRVWLSLRHGLLFLAGKPSNWAPYAFIPLKEIIVQSVNQASLVLTLAMGRHPEANSGSNGGSDRKPQATANSSGANSGEGQAQEPEVPQLQLIFLLPDGRWQVLDTPQMQIQLSDPLQLGLWIQSLEEYCSEAPPGLGSLPGVREEVDHEDTTAI</sequence>
<dbReference type="PROSITE" id="PS50190">
    <property type="entry name" value="SEC7"/>
    <property type="match status" value="1"/>
</dbReference>
<organism evidence="6">
    <name type="scientific">Pyrodinium bahamense</name>
    <dbReference type="NCBI Taxonomy" id="73915"/>
    <lineage>
        <taxon>Eukaryota</taxon>
        <taxon>Sar</taxon>
        <taxon>Alveolata</taxon>
        <taxon>Dinophyceae</taxon>
        <taxon>Gonyaulacales</taxon>
        <taxon>Pyrocystaceae</taxon>
        <taxon>Pyrodinium</taxon>
    </lineage>
</organism>
<dbReference type="InterPro" id="IPR036770">
    <property type="entry name" value="Ankyrin_rpt-contain_sf"/>
</dbReference>
<feature type="region of interest" description="Disordered" evidence="4">
    <location>
        <begin position="619"/>
        <end position="649"/>
    </location>
</feature>
<evidence type="ECO:0000256" key="3">
    <source>
        <dbReference type="PROSITE-ProRule" id="PRU00023"/>
    </source>
</evidence>
<dbReference type="SUPFAM" id="SSF48425">
    <property type="entry name" value="Sec7 domain"/>
    <property type="match status" value="1"/>
</dbReference>
<feature type="repeat" description="ANK" evidence="3">
    <location>
        <begin position="81"/>
        <end position="113"/>
    </location>
</feature>
<feature type="domain" description="SEC7" evidence="5">
    <location>
        <begin position="210"/>
        <end position="433"/>
    </location>
</feature>
<gene>
    <name evidence="6" type="ORF">PBAH0796_LOCUS7446</name>
</gene>
<dbReference type="Pfam" id="PF12796">
    <property type="entry name" value="Ank_2"/>
    <property type="match status" value="1"/>
</dbReference>
<evidence type="ECO:0000313" key="6">
    <source>
        <dbReference type="EMBL" id="CAD8352079.1"/>
    </source>
</evidence>
<dbReference type="SUPFAM" id="SSF48403">
    <property type="entry name" value="Ankyrin repeat"/>
    <property type="match status" value="1"/>
</dbReference>
<evidence type="ECO:0000259" key="5">
    <source>
        <dbReference type="PROSITE" id="PS50190"/>
    </source>
</evidence>
<reference evidence="6" key="1">
    <citation type="submission" date="2021-01" db="EMBL/GenBank/DDBJ databases">
        <authorList>
            <person name="Corre E."/>
            <person name="Pelletier E."/>
            <person name="Niang G."/>
            <person name="Scheremetjew M."/>
            <person name="Finn R."/>
            <person name="Kale V."/>
            <person name="Holt S."/>
            <person name="Cochrane G."/>
            <person name="Meng A."/>
            <person name="Brown T."/>
            <person name="Cohen L."/>
        </authorList>
    </citation>
    <scope>NUCLEOTIDE SEQUENCE</scope>
    <source>
        <strain evidence="6">Pbaha01</strain>
    </source>
</reference>
<evidence type="ECO:0000256" key="4">
    <source>
        <dbReference type="SAM" id="MobiDB-lite"/>
    </source>
</evidence>
<dbReference type="GO" id="GO:0005085">
    <property type="term" value="F:guanyl-nucleotide exchange factor activity"/>
    <property type="evidence" value="ECO:0007669"/>
    <property type="project" value="InterPro"/>
</dbReference>
<dbReference type="Gene3D" id="1.10.1000.11">
    <property type="entry name" value="Arf Nucleotide-binding Site Opener,domain 2"/>
    <property type="match status" value="1"/>
</dbReference>
<protein>
    <recommendedName>
        <fullName evidence="5">SEC7 domain-containing protein</fullName>
    </recommendedName>
</protein>
<dbReference type="InterPro" id="IPR035999">
    <property type="entry name" value="Sec7_dom_sf"/>
</dbReference>
<feature type="compositionally biased region" description="Polar residues" evidence="4">
    <location>
        <begin position="634"/>
        <end position="646"/>
    </location>
</feature>
<keyword evidence="2 3" id="KW-0040">ANK repeat</keyword>
<accession>A0A7S0A3L4</accession>
<dbReference type="EMBL" id="HBEG01012344">
    <property type="protein sequence ID" value="CAD8352079.1"/>
    <property type="molecule type" value="Transcribed_RNA"/>
</dbReference>